<dbReference type="AlphaFoldDB" id="A0A7L5BY45"/>
<dbReference type="PANTHER" id="PTHR31423">
    <property type="entry name" value="YBAK DOMAIN-CONTAINING PROTEIN"/>
    <property type="match status" value="1"/>
</dbReference>
<dbReference type="RefSeq" id="WP_165100676.1">
    <property type="nucleotide sequence ID" value="NZ_CP049056.1"/>
</dbReference>
<dbReference type="GO" id="GO:0004812">
    <property type="term" value="F:aminoacyl-tRNA ligase activity"/>
    <property type="evidence" value="ECO:0007669"/>
    <property type="project" value="UniProtKB-KW"/>
</dbReference>
<organism evidence="3 4">
    <name type="scientific">Pikeienuella piscinae</name>
    <dbReference type="NCBI Taxonomy" id="2748098"/>
    <lineage>
        <taxon>Bacteria</taxon>
        <taxon>Pseudomonadati</taxon>
        <taxon>Pseudomonadota</taxon>
        <taxon>Alphaproteobacteria</taxon>
        <taxon>Rhodobacterales</taxon>
        <taxon>Paracoccaceae</taxon>
        <taxon>Pikeienuella</taxon>
    </lineage>
</organism>
<protein>
    <submittedName>
        <fullName evidence="3">Prolyl-tRNA synthetase associated domain-containing protein</fullName>
    </submittedName>
</protein>
<keyword evidence="3" id="KW-0436">Ligase</keyword>
<dbReference type="PANTHER" id="PTHR31423:SF3">
    <property type="entry name" value="PROLYL-TRNA SYNTHETASE ASSOCIATED DOMAIN-CONTAINING PROTEIN 1-RELATED"/>
    <property type="match status" value="1"/>
</dbReference>
<dbReference type="GO" id="GO:0002161">
    <property type="term" value="F:aminoacyl-tRNA deacylase activity"/>
    <property type="evidence" value="ECO:0007669"/>
    <property type="project" value="InterPro"/>
</dbReference>
<proteinExistence type="inferred from homology"/>
<accession>A0A7L5BY45</accession>
<dbReference type="Gene3D" id="3.90.960.10">
    <property type="entry name" value="YbaK/aminoacyl-tRNA synthetase-associated domain"/>
    <property type="match status" value="1"/>
</dbReference>
<comment type="similarity">
    <text evidence="1">Belongs to the PRORSD1 family.</text>
</comment>
<evidence type="ECO:0000256" key="1">
    <source>
        <dbReference type="ARBA" id="ARBA00010201"/>
    </source>
</evidence>
<keyword evidence="3" id="KW-0030">Aminoacyl-tRNA synthetase</keyword>
<dbReference type="CDD" id="cd04335">
    <property type="entry name" value="PrdX_deacylase"/>
    <property type="match status" value="1"/>
</dbReference>
<dbReference type="EMBL" id="CP049056">
    <property type="protein sequence ID" value="QIE56845.1"/>
    <property type="molecule type" value="Genomic_DNA"/>
</dbReference>
<feature type="domain" description="YbaK/aminoacyl-tRNA synthetase-associated" evidence="2">
    <location>
        <begin position="32"/>
        <end position="153"/>
    </location>
</feature>
<dbReference type="SUPFAM" id="SSF55826">
    <property type="entry name" value="YbaK/ProRS associated domain"/>
    <property type="match status" value="1"/>
</dbReference>
<evidence type="ECO:0000313" key="3">
    <source>
        <dbReference type="EMBL" id="QIE56845.1"/>
    </source>
</evidence>
<evidence type="ECO:0000259" key="2">
    <source>
        <dbReference type="Pfam" id="PF04073"/>
    </source>
</evidence>
<reference evidence="3 4" key="1">
    <citation type="submission" date="2020-02" db="EMBL/GenBank/DDBJ databases">
        <title>complete genome sequence of Rhodobacteraceae bacterium.</title>
        <authorList>
            <person name="Park J."/>
            <person name="Kim Y.-S."/>
            <person name="Kim K.-H."/>
        </authorList>
    </citation>
    <scope>NUCLEOTIDE SEQUENCE [LARGE SCALE GENOMIC DNA]</scope>
    <source>
        <strain evidence="3 4">RR4-56</strain>
    </source>
</reference>
<keyword evidence="4" id="KW-1185">Reference proteome</keyword>
<name>A0A7L5BY45_9RHOB</name>
<evidence type="ECO:0000313" key="4">
    <source>
        <dbReference type="Proteomes" id="UP000503336"/>
    </source>
</evidence>
<dbReference type="InterPro" id="IPR036754">
    <property type="entry name" value="YbaK/aa-tRNA-synt-asso_dom_sf"/>
</dbReference>
<dbReference type="InterPro" id="IPR007214">
    <property type="entry name" value="YbaK/aa-tRNA-synth-assoc-dom"/>
</dbReference>
<dbReference type="Pfam" id="PF04073">
    <property type="entry name" value="tRNA_edit"/>
    <property type="match status" value="1"/>
</dbReference>
<dbReference type="KEGG" id="hdh:G5B40_16210"/>
<sequence length="186" mass="20579">MEFDPTPEEAESEARLLAFFRRIGISAPLHRHAAVFTVEESRDLKAALPGAHTKNLFLKDRKGALTLVSCLGERRIRIADLEKAIGRRRLSFAPPDLLWETLGVRPGAVTPFALMNDRERKVSLILDAGMMALEPLNFHPLHNKATLPVSRAHFHAFLAATGHSFEEVDFDALEAKAAARAAENHG</sequence>
<gene>
    <name evidence="3" type="ORF">G5B40_16210</name>
</gene>
<dbReference type="InterPro" id="IPR040285">
    <property type="entry name" value="ProX/PRXD1"/>
</dbReference>
<dbReference type="FunFam" id="3.90.960.10:FF:000005">
    <property type="entry name" value="Putative prolyl-tRNA synthetase"/>
    <property type="match status" value="1"/>
</dbReference>
<dbReference type="Proteomes" id="UP000503336">
    <property type="component" value="Chromosome"/>
</dbReference>